<dbReference type="PANTHER" id="PTHR10332:SF88">
    <property type="entry name" value="EQUILIBRATIVE NUCLEOSIDE TRANSPORTER 1, ISOFORM A"/>
    <property type="match status" value="1"/>
</dbReference>
<dbReference type="Proteomes" id="UP000095283">
    <property type="component" value="Unplaced"/>
</dbReference>
<accession>A0A1I7XRD4</accession>
<dbReference type="InterPro" id="IPR002259">
    <property type="entry name" value="Eqnu_transpt"/>
</dbReference>
<dbReference type="Pfam" id="PF01733">
    <property type="entry name" value="Nucleoside_tran"/>
    <property type="match status" value="1"/>
</dbReference>
<keyword evidence="4 7" id="KW-0812">Transmembrane</keyword>
<feature type="transmembrane region" description="Helical" evidence="7">
    <location>
        <begin position="62"/>
        <end position="80"/>
    </location>
</feature>
<evidence type="ECO:0000256" key="6">
    <source>
        <dbReference type="ARBA" id="ARBA00023136"/>
    </source>
</evidence>
<evidence type="ECO:0000313" key="8">
    <source>
        <dbReference type="Proteomes" id="UP000095283"/>
    </source>
</evidence>
<protein>
    <submittedName>
        <fullName evidence="9">MFS domain-containing protein</fullName>
    </submittedName>
</protein>
<keyword evidence="3" id="KW-0813">Transport</keyword>
<dbReference type="AlphaFoldDB" id="A0A1I7XRD4"/>
<feature type="transmembrane region" description="Helical" evidence="7">
    <location>
        <begin position="12"/>
        <end position="31"/>
    </location>
</feature>
<feature type="transmembrane region" description="Helical" evidence="7">
    <location>
        <begin position="142"/>
        <end position="164"/>
    </location>
</feature>
<reference evidence="9" key="1">
    <citation type="submission" date="2016-11" db="UniProtKB">
        <authorList>
            <consortium name="WormBaseParasite"/>
        </authorList>
    </citation>
    <scope>IDENTIFICATION</scope>
</reference>
<name>A0A1I7XRD4_HETBA</name>
<proteinExistence type="inferred from homology"/>
<dbReference type="GO" id="GO:0005886">
    <property type="term" value="C:plasma membrane"/>
    <property type="evidence" value="ECO:0007669"/>
    <property type="project" value="TreeGrafter"/>
</dbReference>
<feature type="transmembrane region" description="Helical" evidence="7">
    <location>
        <begin position="184"/>
        <end position="206"/>
    </location>
</feature>
<evidence type="ECO:0000256" key="4">
    <source>
        <dbReference type="ARBA" id="ARBA00022692"/>
    </source>
</evidence>
<comment type="subcellular location">
    <subcellularLocation>
        <location evidence="1">Membrane</location>
        <topology evidence="1">Multi-pass membrane protein</topology>
    </subcellularLocation>
</comment>
<evidence type="ECO:0000256" key="3">
    <source>
        <dbReference type="ARBA" id="ARBA00022448"/>
    </source>
</evidence>
<evidence type="ECO:0000256" key="1">
    <source>
        <dbReference type="ARBA" id="ARBA00004141"/>
    </source>
</evidence>
<dbReference type="GO" id="GO:0005337">
    <property type="term" value="F:nucleoside transmembrane transporter activity"/>
    <property type="evidence" value="ECO:0007669"/>
    <property type="project" value="InterPro"/>
</dbReference>
<sequence>MLMRLSNMFRVLFGHFTVIAMLVPTIFFTYVDTDNEQSLFFFISVLIASVASFGSLGLISGGILGFAATFPPIYVIILNIDHKLINMTNFIYFNITDIPMILFHLSVRNQLVLLCSLRIIFIPLIVACNIEPRYHSSTIIPYDGVFVLIILIFSISNGFCLTLTTMNVSKSVDSDLREIAGSMMNLMCVISSLGGSIIGVTLVEVIHPCVGFCCMHYSRLASCQEEADEASRLLPMTDSEIVVDGSDDVYLLPSVSSRSSSTFSMAKYVQIIFSLYIFSSLY</sequence>
<evidence type="ECO:0000313" key="9">
    <source>
        <dbReference type="WBParaSite" id="Hba_20089"/>
    </source>
</evidence>
<keyword evidence="5 7" id="KW-1133">Transmembrane helix</keyword>
<evidence type="ECO:0000256" key="7">
    <source>
        <dbReference type="SAM" id="Phobius"/>
    </source>
</evidence>
<comment type="similarity">
    <text evidence="2">Belongs to the SLC29A/ENT transporter (TC 2.A.57) family.</text>
</comment>
<organism evidence="8 9">
    <name type="scientific">Heterorhabditis bacteriophora</name>
    <name type="common">Entomopathogenic nematode worm</name>
    <dbReference type="NCBI Taxonomy" id="37862"/>
    <lineage>
        <taxon>Eukaryota</taxon>
        <taxon>Metazoa</taxon>
        <taxon>Ecdysozoa</taxon>
        <taxon>Nematoda</taxon>
        <taxon>Chromadorea</taxon>
        <taxon>Rhabditida</taxon>
        <taxon>Rhabditina</taxon>
        <taxon>Rhabditomorpha</taxon>
        <taxon>Strongyloidea</taxon>
        <taxon>Heterorhabditidae</taxon>
        <taxon>Heterorhabditis</taxon>
    </lineage>
</organism>
<keyword evidence="8" id="KW-1185">Reference proteome</keyword>
<dbReference type="PANTHER" id="PTHR10332">
    <property type="entry name" value="EQUILIBRATIVE NUCLEOSIDE TRANSPORTER"/>
    <property type="match status" value="1"/>
</dbReference>
<dbReference type="WBParaSite" id="Hba_20089">
    <property type="protein sequence ID" value="Hba_20089"/>
    <property type="gene ID" value="Hba_20089"/>
</dbReference>
<keyword evidence="6 7" id="KW-0472">Membrane</keyword>
<feature type="transmembrane region" description="Helical" evidence="7">
    <location>
        <begin position="111"/>
        <end position="130"/>
    </location>
</feature>
<evidence type="ECO:0000256" key="2">
    <source>
        <dbReference type="ARBA" id="ARBA00007965"/>
    </source>
</evidence>
<evidence type="ECO:0000256" key="5">
    <source>
        <dbReference type="ARBA" id="ARBA00022989"/>
    </source>
</evidence>
<feature type="transmembrane region" description="Helical" evidence="7">
    <location>
        <begin position="87"/>
        <end position="105"/>
    </location>
</feature>